<proteinExistence type="predicted"/>
<name>A0AAV0KSW5_9ROSI</name>
<feature type="region of interest" description="Disordered" evidence="1">
    <location>
        <begin position="251"/>
        <end position="302"/>
    </location>
</feature>
<feature type="compositionally biased region" description="Gly residues" evidence="1">
    <location>
        <begin position="254"/>
        <end position="263"/>
    </location>
</feature>
<evidence type="ECO:0000256" key="1">
    <source>
        <dbReference type="SAM" id="MobiDB-lite"/>
    </source>
</evidence>
<reference evidence="2" key="1">
    <citation type="submission" date="2022-08" db="EMBL/GenBank/DDBJ databases">
        <authorList>
            <person name="Gutierrez-Valencia J."/>
        </authorList>
    </citation>
    <scope>NUCLEOTIDE SEQUENCE</scope>
</reference>
<dbReference type="Proteomes" id="UP001154282">
    <property type="component" value="Unassembled WGS sequence"/>
</dbReference>
<keyword evidence="3" id="KW-1185">Reference proteome</keyword>
<dbReference type="PANTHER" id="PTHR34680">
    <property type="entry name" value="EXPRESSED PROTEIN"/>
    <property type="match status" value="1"/>
</dbReference>
<feature type="compositionally biased region" description="Polar residues" evidence="1">
    <location>
        <begin position="173"/>
        <end position="185"/>
    </location>
</feature>
<evidence type="ECO:0000313" key="2">
    <source>
        <dbReference type="EMBL" id="CAI0424410.1"/>
    </source>
</evidence>
<organism evidence="2 3">
    <name type="scientific">Linum tenue</name>
    <dbReference type="NCBI Taxonomy" id="586396"/>
    <lineage>
        <taxon>Eukaryota</taxon>
        <taxon>Viridiplantae</taxon>
        <taxon>Streptophyta</taxon>
        <taxon>Embryophyta</taxon>
        <taxon>Tracheophyta</taxon>
        <taxon>Spermatophyta</taxon>
        <taxon>Magnoliopsida</taxon>
        <taxon>eudicotyledons</taxon>
        <taxon>Gunneridae</taxon>
        <taxon>Pentapetalae</taxon>
        <taxon>rosids</taxon>
        <taxon>fabids</taxon>
        <taxon>Malpighiales</taxon>
        <taxon>Linaceae</taxon>
        <taxon>Linum</taxon>
    </lineage>
</organism>
<dbReference type="PANTHER" id="PTHR34680:SF3">
    <property type="entry name" value="EXPRESSED PROTEIN"/>
    <property type="match status" value="1"/>
</dbReference>
<comment type="caution">
    <text evidence="2">The sequence shown here is derived from an EMBL/GenBank/DDBJ whole genome shotgun (WGS) entry which is preliminary data.</text>
</comment>
<gene>
    <name evidence="2" type="ORF">LITE_LOCUS19946</name>
</gene>
<accession>A0AAV0KSW5</accession>
<dbReference type="AlphaFoldDB" id="A0AAV0KSW5"/>
<evidence type="ECO:0000313" key="3">
    <source>
        <dbReference type="Proteomes" id="UP001154282"/>
    </source>
</evidence>
<dbReference type="EMBL" id="CAMGYJ010000005">
    <property type="protein sequence ID" value="CAI0424410.1"/>
    <property type="molecule type" value="Genomic_DNA"/>
</dbReference>
<feature type="compositionally biased region" description="Low complexity" evidence="1">
    <location>
        <begin position="271"/>
        <end position="287"/>
    </location>
</feature>
<protein>
    <submittedName>
        <fullName evidence="2">Uncharacterized protein</fullName>
    </submittedName>
</protein>
<feature type="region of interest" description="Disordered" evidence="1">
    <location>
        <begin position="124"/>
        <end position="219"/>
    </location>
</feature>
<sequence length="341" mass="35701">YSSLSLFLSLSPFLHRGLCCSSSSSFKTLPSFPVADPFTVLSPSVFLFHIMRIRKNASHMSGPAAAAAMPPETTAHVICQLNQSPWDLIPSSSSYYSAAAAHPDSFPSPSYFLLNRQFQAGEGSNITGNGSLDGSVGGGESVASMMEDDTDGGDQKAEDGEESTEADVFNYHDNVNGNNGAASRWTTRRGGRVVSASHGKTAANNTTSSGRRGGRAKAAKKGAAAAASMSSDPNEFYYYSGFGPLWGKRRGGHRAGAGAGGGDEANNNNISYASSGGTGPAAGPSRANSSSPPLAAFDFIDEDYDFDEEEEEDLDGAAGGDFISKKRMRKPVKARSLKSLM</sequence>
<feature type="non-terminal residue" evidence="2">
    <location>
        <position position="1"/>
    </location>
</feature>